<dbReference type="InterPro" id="IPR024759">
    <property type="entry name" value="UvrB_YAD/RRR_dom"/>
</dbReference>
<dbReference type="GO" id="GO:0009380">
    <property type="term" value="C:excinuclease repair complex"/>
    <property type="evidence" value="ECO:0007669"/>
    <property type="project" value="InterPro"/>
</dbReference>
<dbReference type="PANTHER" id="PTHR24029:SF0">
    <property type="entry name" value="UVRABC SYSTEM PROTEIN B"/>
    <property type="match status" value="1"/>
</dbReference>
<dbReference type="AlphaFoldDB" id="M3FZG4"/>
<dbReference type="GO" id="GO:0006289">
    <property type="term" value="P:nucleotide-excision repair"/>
    <property type="evidence" value="ECO:0007669"/>
    <property type="project" value="InterPro"/>
</dbReference>
<evidence type="ECO:0000313" key="8">
    <source>
        <dbReference type="EMBL" id="EMG12999.1"/>
    </source>
</evidence>
<evidence type="ECO:0000256" key="1">
    <source>
        <dbReference type="ARBA" id="ARBA00008533"/>
    </source>
</evidence>
<keyword evidence="5" id="KW-0175">Coiled coil</keyword>
<comment type="caution">
    <text evidence="8">The sequence shown here is derived from an EMBL/GenBank/DDBJ whole genome shotgun (WGS) entry which is preliminary data.</text>
</comment>
<protein>
    <recommendedName>
        <fullName evidence="4">UvrABC system protein B</fullName>
    </recommendedName>
</protein>
<evidence type="ECO:0000256" key="2">
    <source>
        <dbReference type="ARBA" id="ARBA00023236"/>
    </source>
</evidence>
<dbReference type="GO" id="GO:0003677">
    <property type="term" value="F:DNA binding"/>
    <property type="evidence" value="ECO:0007669"/>
    <property type="project" value="InterPro"/>
</dbReference>
<organism evidence="8 9">
    <name type="scientific">Leptospira interrogans serovar Grippotyphosa str. LT2186</name>
    <dbReference type="NCBI Taxonomy" id="1001599"/>
    <lineage>
        <taxon>Bacteria</taxon>
        <taxon>Pseudomonadati</taxon>
        <taxon>Spirochaetota</taxon>
        <taxon>Spirochaetia</taxon>
        <taxon>Leptospirales</taxon>
        <taxon>Leptospiraceae</taxon>
        <taxon>Leptospira</taxon>
    </lineage>
</organism>
<dbReference type="GO" id="GO:0009432">
    <property type="term" value="P:SOS response"/>
    <property type="evidence" value="ECO:0007669"/>
    <property type="project" value="UniProtKB-KW"/>
</dbReference>
<feature type="domain" description="UVR" evidence="6">
    <location>
        <begin position="170"/>
        <end position="205"/>
    </location>
</feature>
<evidence type="ECO:0000256" key="3">
    <source>
        <dbReference type="ARBA" id="ARBA00026033"/>
    </source>
</evidence>
<dbReference type="Pfam" id="PF12344">
    <property type="entry name" value="UvrB"/>
    <property type="match status" value="1"/>
</dbReference>
<dbReference type="Gene3D" id="4.10.860.10">
    <property type="entry name" value="UVR domain"/>
    <property type="match status" value="1"/>
</dbReference>
<reference evidence="8 9" key="1">
    <citation type="submission" date="2013-02" db="EMBL/GenBank/DDBJ databases">
        <authorList>
            <person name="Harkins D.M."/>
            <person name="Durkin A.S."/>
            <person name="Brinkac L.M."/>
            <person name="Haft D.H."/>
            <person name="Selengut J.D."/>
            <person name="Sanka R."/>
            <person name="DePew J."/>
            <person name="Purushe J."/>
            <person name="Tulsiani S.M."/>
            <person name="Graham G.C."/>
            <person name="Burns M.-A."/>
            <person name="Dohnt M.F."/>
            <person name="Smythe L.D."/>
            <person name="McKay D.B."/>
            <person name="Craig S.B."/>
            <person name="Vinetz J.M."/>
            <person name="Sutton G.G."/>
            <person name="Nierman W.C."/>
            <person name="Fouts D.E."/>
        </authorList>
    </citation>
    <scope>NUCLEOTIDE SEQUENCE [LARGE SCALE GENOMIC DNA]</scope>
    <source>
        <strain evidence="8 9">LT2186</strain>
    </source>
</reference>
<feature type="domain" description="Helicase C-terminal" evidence="7">
    <location>
        <begin position="1"/>
        <end position="136"/>
    </location>
</feature>
<dbReference type="SMART" id="SM00490">
    <property type="entry name" value="HELICc"/>
    <property type="match status" value="1"/>
</dbReference>
<keyword evidence="2" id="KW-0742">SOS response</keyword>
<dbReference type="EMBL" id="AFME02000044">
    <property type="protein sequence ID" value="EMG12999.1"/>
    <property type="molecule type" value="Genomic_DNA"/>
</dbReference>
<name>M3FZG4_LEPIR</name>
<dbReference type="BioCyc" id="LINT1001599:G11K9-3616-MONOMER"/>
<dbReference type="GO" id="GO:0005524">
    <property type="term" value="F:ATP binding"/>
    <property type="evidence" value="ECO:0007669"/>
    <property type="project" value="InterPro"/>
</dbReference>
<dbReference type="Pfam" id="PF02151">
    <property type="entry name" value="UVR"/>
    <property type="match status" value="1"/>
</dbReference>
<dbReference type="InterPro" id="IPR001943">
    <property type="entry name" value="UVR_dom"/>
</dbReference>
<dbReference type="InterPro" id="IPR036876">
    <property type="entry name" value="UVR_dom_sf"/>
</dbReference>
<comment type="subunit">
    <text evidence="3">Forms a heterotetramer with UvrA during the search for lesions. Interacts with UvrC in an incision complex.</text>
</comment>
<dbReference type="Gene3D" id="3.40.50.300">
    <property type="entry name" value="P-loop containing nucleotide triphosphate hydrolases"/>
    <property type="match status" value="1"/>
</dbReference>
<comment type="similarity">
    <text evidence="1">Belongs to the UvrB family.</text>
</comment>
<dbReference type="SUPFAM" id="SSF46600">
    <property type="entry name" value="C-terminal UvrC-binding domain of UvrB"/>
    <property type="match status" value="1"/>
</dbReference>
<evidence type="ECO:0000259" key="6">
    <source>
        <dbReference type="PROSITE" id="PS50151"/>
    </source>
</evidence>
<evidence type="ECO:0000259" key="7">
    <source>
        <dbReference type="PROSITE" id="PS51194"/>
    </source>
</evidence>
<feature type="coiled-coil region" evidence="5">
    <location>
        <begin position="140"/>
        <end position="193"/>
    </location>
</feature>
<dbReference type="PROSITE" id="PS50151">
    <property type="entry name" value="UVR"/>
    <property type="match status" value="1"/>
</dbReference>
<dbReference type="InterPro" id="IPR004807">
    <property type="entry name" value="UvrB"/>
</dbReference>
<keyword evidence="2" id="KW-0227">DNA damage</keyword>
<evidence type="ECO:0000256" key="4">
    <source>
        <dbReference type="ARBA" id="ARBA00029504"/>
    </source>
</evidence>
<dbReference type="GO" id="GO:0016887">
    <property type="term" value="F:ATP hydrolysis activity"/>
    <property type="evidence" value="ECO:0007669"/>
    <property type="project" value="InterPro"/>
</dbReference>
<dbReference type="PROSITE" id="PS51194">
    <property type="entry name" value="HELICASE_CTER"/>
    <property type="match status" value="1"/>
</dbReference>
<accession>M3FZG4</accession>
<evidence type="ECO:0000256" key="5">
    <source>
        <dbReference type="SAM" id="Coils"/>
    </source>
</evidence>
<dbReference type="Pfam" id="PF00271">
    <property type="entry name" value="Helicase_C"/>
    <property type="match status" value="1"/>
</dbReference>
<dbReference type="InterPro" id="IPR001650">
    <property type="entry name" value="Helicase_C-like"/>
</dbReference>
<dbReference type="Proteomes" id="UP000011776">
    <property type="component" value="Unassembled WGS sequence"/>
</dbReference>
<gene>
    <name evidence="8" type="ORF">LEP1GSC151_1816</name>
</gene>
<dbReference type="InterPro" id="IPR027417">
    <property type="entry name" value="P-loop_NTPase"/>
</dbReference>
<dbReference type="SUPFAM" id="SSF52540">
    <property type="entry name" value="P-loop containing nucleoside triphosphate hydrolases"/>
    <property type="match status" value="1"/>
</dbReference>
<proteinExistence type="inferred from homology"/>
<evidence type="ECO:0000313" key="9">
    <source>
        <dbReference type="Proteomes" id="UP000011776"/>
    </source>
</evidence>
<sequence>MSEDLTDYYEEIGLKVAYLHSEVETLDRVGIIRDLRKGIYDVLIGINLLREGLDIPEVSLVAILDADKEGFLRNYKSLIQTIGRAARNVNGTAILYADKTTDSMAKAIEETKRRRKIQEDHNLKFGITPLTIKKEVGDIIEREEKERTSEDLVLEDVEKKFNSKKFPNKEVLKEKLREEMMKAAKELDFERAAILRDKMLSIQTEDSSAKN</sequence>
<dbReference type="PANTHER" id="PTHR24029">
    <property type="entry name" value="UVRABC SYSTEM PROTEIN B"/>
    <property type="match status" value="1"/>
</dbReference>